<dbReference type="PANTHER" id="PTHR14464:SF4">
    <property type="entry name" value="EXONUCLEASE V"/>
    <property type="match status" value="1"/>
</dbReference>
<dbReference type="PANTHER" id="PTHR14464">
    <property type="entry name" value="EXONUCLEASE V"/>
    <property type="match status" value="1"/>
</dbReference>
<sequence>MSDCSSDGFSIFDFSAFTEDDFTRLDAIQNNASSPRTLQEEDSFQIDTSAVLNLESLTEEDFAKLDSMIAQRDPIIAIELEEPPLEKEKEEATSPIQQFRNNGILSVSDLVSPFWCEVQYDYGLRQRRSRPIEKRPKSFVSSSGKKISVAKSVAAENDVRTKQGRAVHKELEREIRQEGLKVEIHSEEERWAIRMVNIIASLKTIIEEGFTREMPVFGVIHDKVIVGIMDEVFRPSTPGNHVSESAFITSPPPSTHLPSCNAQSHTLHIIDTKTRLNEFLPRDEDTLSSRLQVMLYHRLLSELVTLNPPYDFPALWKKLGLRSAQKLSTAFLTEAKLILHSDNSQVVCLDDLAASWHNLVACSNISAVDPTLELVYRLQPESLSQGKGKGRMRMPAVSQSNDNDVEKTIAFRDNIQASSGNAGTSALADDQDDLALQLAIQQSLAHSNTSDSGIGEKSSGQLHELKNGIDHFKIIGRKTVSYDDSFLENHIADILRWWSGLRKPQGVPIELVRRCYTCEYSLDCEWREEKAKELEIGGGKASPISCKESSAFHS</sequence>
<dbReference type="GO" id="GO:0045145">
    <property type="term" value="F:single-stranded DNA 5'-3' DNA exonuclease activity"/>
    <property type="evidence" value="ECO:0007669"/>
    <property type="project" value="InterPro"/>
</dbReference>
<evidence type="ECO:0000313" key="3">
    <source>
        <dbReference type="Proteomes" id="UP000054477"/>
    </source>
</evidence>
<evidence type="ECO:0008006" key="4">
    <source>
        <dbReference type="Google" id="ProtNLM"/>
    </source>
</evidence>
<accession>A0A0C9XQF9</accession>
<dbReference type="EMBL" id="KN838548">
    <property type="protein sequence ID" value="KIK07291.1"/>
    <property type="molecule type" value="Genomic_DNA"/>
</dbReference>
<name>A0A0C9XQF9_9AGAR</name>
<evidence type="ECO:0000313" key="2">
    <source>
        <dbReference type="EMBL" id="KIK07291.1"/>
    </source>
</evidence>
<dbReference type="Pfam" id="PF09810">
    <property type="entry name" value="Exo5"/>
    <property type="match status" value="2"/>
</dbReference>
<reference evidence="3" key="2">
    <citation type="submission" date="2015-01" db="EMBL/GenBank/DDBJ databases">
        <title>Evolutionary Origins and Diversification of the Mycorrhizal Mutualists.</title>
        <authorList>
            <consortium name="DOE Joint Genome Institute"/>
            <consortium name="Mycorrhizal Genomics Consortium"/>
            <person name="Kohler A."/>
            <person name="Kuo A."/>
            <person name="Nagy L.G."/>
            <person name="Floudas D."/>
            <person name="Copeland A."/>
            <person name="Barry K.W."/>
            <person name="Cichocki N."/>
            <person name="Veneault-Fourrey C."/>
            <person name="LaButti K."/>
            <person name="Lindquist E.A."/>
            <person name="Lipzen A."/>
            <person name="Lundell T."/>
            <person name="Morin E."/>
            <person name="Murat C."/>
            <person name="Riley R."/>
            <person name="Ohm R."/>
            <person name="Sun H."/>
            <person name="Tunlid A."/>
            <person name="Henrissat B."/>
            <person name="Grigoriev I.V."/>
            <person name="Hibbett D.S."/>
            <person name="Martin F."/>
        </authorList>
    </citation>
    <scope>NUCLEOTIDE SEQUENCE [LARGE SCALE GENOMIC DNA]</scope>
    <source>
        <strain evidence="3">LaAM-08-1</strain>
    </source>
</reference>
<organism evidence="2 3">
    <name type="scientific">Laccaria amethystina LaAM-08-1</name>
    <dbReference type="NCBI Taxonomy" id="1095629"/>
    <lineage>
        <taxon>Eukaryota</taxon>
        <taxon>Fungi</taxon>
        <taxon>Dikarya</taxon>
        <taxon>Basidiomycota</taxon>
        <taxon>Agaricomycotina</taxon>
        <taxon>Agaricomycetes</taxon>
        <taxon>Agaricomycetidae</taxon>
        <taxon>Agaricales</taxon>
        <taxon>Agaricineae</taxon>
        <taxon>Hydnangiaceae</taxon>
        <taxon>Laccaria</taxon>
    </lineage>
</organism>
<reference evidence="2 3" key="1">
    <citation type="submission" date="2014-04" db="EMBL/GenBank/DDBJ databases">
        <authorList>
            <consortium name="DOE Joint Genome Institute"/>
            <person name="Kuo A."/>
            <person name="Kohler A."/>
            <person name="Nagy L.G."/>
            <person name="Floudas D."/>
            <person name="Copeland A."/>
            <person name="Barry K.W."/>
            <person name="Cichocki N."/>
            <person name="Veneault-Fourrey C."/>
            <person name="LaButti K."/>
            <person name="Lindquist E.A."/>
            <person name="Lipzen A."/>
            <person name="Lundell T."/>
            <person name="Morin E."/>
            <person name="Murat C."/>
            <person name="Sun H."/>
            <person name="Tunlid A."/>
            <person name="Henrissat B."/>
            <person name="Grigoriev I.V."/>
            <person name="Hibbett D.S."/>
            <person name="Martin F."/>
            <person name="Nordberg H.P."/>
            <person name="Cantor M.N."/>
            <person name="Hua S.X."/>
        </authorList>
    </citation>
    <scope>NUCLEOTIDE SEQUENCE [LARGE SCALE GENOMIC DNA]</scope>
    <source>
        <strain evidence="2 3">LaAM-08-1</strain>
    </source>
</reference>
<evidence type="ECO:0000256" key="1">
    <source>
        <dbReference type="ARBA" id="ARBA00009797"/>
    </source>
</evidence>
<proteinExistence type="inferred from homology"/>
<dbReference type="GO" id="GO:0005739">
    <property type="term" value="C:mitochondrion"/>
    <property type="evidence" value="ECO:0007669"/>
    <property type="project" value="TreeGrafter"/>
</dbReference>
<gene>
    <name evidence="2" type="ORF">K443DRAFT_87525</name>
</gene>
<keyword evidence="3" id="KW-1185">Reference proteome</keyword>
<dbReference type="AlphaFoldDB" id="A0A0C9XQF9"/>
<dbReference type="GO" id="GO:0036297">
    <property type="term" value="P:interstrand cross-link repair"/>
    <property type="evidence" value="ECO:0007669"/>
    <property type="project" value="TreeGrafter"/>
</dbReference>
<dbReference type="GO" id="GO:0005634">
    <property type="term" value="C:nucleus"/>
    <property type="evidence" value="ECO:0007669"/>
    <property type="project" value="TreeGrafter"/>
</dbReference>
<dbReference type="HOGENOM" id="CLU_013225_2_0_1"/>
<dbReference type="OrthoDB" id="354769at2759"/>
<comment type="similarity">
    <text evidence="1">Belongs to the EXO5 family.</text>
</comment>
<protein>
    <recommendedName>
        <fullName evidence="4">Exonuclease V, mitochondrial</fullName>
    </recommendedName>
</protein>
<dbReference type="InterPro" id="IPR019190">
    <property type="entry name" value="EXOV"/>
</dbReference>
<dbReference type="Proteomes" id="UP000054477">
    <property type="component" value="Unassembled WGS sequence"/>
</dbReference>